<proteinExistence type="predicted"/>
<gene>
    <name evidence="1" type="ORF">WICPIJ_002944</name>
</gene>
<reference evidence="1" key="2">
    <citation type="submission" date="2021-01" db="EMBL/GenBank/DDBJ databases">
        <authorList>
            <person name="Schikora-Tamarit M.A."/>
        </authorList>
    </citation>
    <scope>NUCLEOTIDE SEQUENCE</scope>
    <source>
        <strain evidence="1">CBS2887</strain>
    </source>
</reference>
<accession>A0A9P8QAJ1</accession>
<feature type="non-terminal residue" evidence="1">
    <location>
        <position position="166"/>
    </location>
</feature>
<comment type="caution">
    <text evidence="1">The sequence shown here is derived from an EMBL/GenBank/DDBJ whole genome shotgun (WGS) entry which is preliminary data.</text>
</comment>
<evidence type="ECO:0000313" key="2">
    <source>
        <dbReference type="Proteomes" id="UP000774326"/>
    </source>
</evidence>
<dbReference type="AlphaFoldDB" id="A0A9P8QAJ1"/>
<reference evidence="1" key="1">
    <citation type="journal article" date="2021" name="Open Biol.">
        <title>Shared evolutionary footprints suggest mitochondrial oxidative damage underlies multiple complex I losses in fungi.</title>
        <authorList>
            <person name="Schikora-Tamarit M.A."/>
            <person name="Marcet-Houben M."/>
            <person name="Nosek J."/>
            <person name="Gabaldon T."/>
        </authorList>
    </citation>
    <scope>NUCLEOTIDE SEQUENCE</scope>
    <source>
        <strain evidence="1">CBS2887</strain>
    </source>
</reference>
<protein>
    <submittedName>
        <fullName evidence="1">Uncharacterized protein</fullName>
    </submittedName>
</protein>
<keyword evidence="2" id="KW-1185">Reference proteome</keyword>
<organism evidence="1 2">
    <name type="scientific">Wickerhamomyces pijperi</name>
    <name type="common">Yeast</name>
    <name type="synonym">Pichia pijperi</name>
    <dbReference type="NCBI Taxonomy" id="599730"/>
    <lineage>
        <taxon>Eukaryota</taxon>
        <taxon>Fungi</taxon>
        <taxon>Dikarya</taxon>
        <taxon>Ascomycota</taxon>
        <taxon>Saccharomycotina</taxon>
        <taxon>Saccharomycetes</taxon>
        <taxon>Phaffomycetales</taxon>
        <taxon>Wickerhamomycetaceae</taxon>
        <taxon>Wickerhamomyces</taxon>
    </lineage>
</organism>
<evidence type="ECO:0000313" key="1">
    <source>
        <dbReference type="EMBL" id="KAH3686085.1"/>
    </source>
</evidence>
<name>A0A9P8QAJ1_WICPI</name>
<sequence>MDITHICLQHPQINNTHTNTAASFLETVPKMSDQQRIKLPTFNEFVNKTGLLPQIQSVRPTDSTPALSFIANQTLSPPKSQPISVNTSCIPSNTSITSSPTIRSNSNSMGFTTTTTPMSNASPIGIPFHSQPLVQERSQSFSHYPDIANLARPLPPLSYQTPAVSG</sequence>
<dbReference type="EMBL" id="JAEUBG010001656">
    <property type="protein sequence ID" value="KAH3686085.1"/>
    <property type="molecule type" value="Genomic_DNA"/>
</dbReference>
<dbReference type="Proteomes" id="UP000774326">
    <property type="component" value="Unassembled WGS sequence"/>
</dbReference>